<gene>
    <name evidence="2" type="ORF">ASZ78_009618</name>
</gene>
<dbReference type="OrthoDB" id="6378952at2759"/>
<feature type="compositionally biased region" description="Pro residues" evidence="1">
    <location>
        <begin position="10"/>
        <end position="20"/>
    </location>
</feature>
<keyword evidence="3" id="KW-1185">Reference proteome</keyword>
<dbReference type="GO" id="GO:0005634">
    <property type="term" value="C:nucleus"/>
    <property type="evidence" value="ECO:0007669"/>
    <property type="project" value="TreeGrafter"/>
</dbReference>
<dbReference type="EMBL" id="MCFN01000004">
    <property type="protein sequence ID" value="OXB69142.1"/>
    <property type="molecule type" value="Genomic_DNA"/>
</dbReference>
<sequence length="285" mass="31577">MEAGGRQRGLPPPPPPPPPQQQQMLSLRATNQPSLLNANPMLQRALLMQQMQGNLRGFNMTAPALQQFFPQATRHSLLGPPPVGVSLKPARLGFPNLPFQRQNRMFRKDFQRVPDRKRELDAGSSSHMQGDEKIELPGELRAGSEQNNSSLSTGTNNVKQYAAESLSKERKFSEEPKAPEVLSSGGSLKVTIQQSSESRAISTTALKPGHWTCEMGTADPSPESVLKFYCYICKTNCCSQQNFQTHMAGIQHQQRLGEIQHMSNVCFVSLLPMVKEQKLLAEKDG</sequence>
<dbReference type="Proteomes" id="UP000198323">
    <property type="component" value="Unassembled WGS sequence"/>
</dbReference>
<dbReference type="STRING" id="9009.A0A226NP46"/>
<evidence type="ECO:0000313" key="2">
    <source>
        <dbReference type="EMBL" id="OXB69142.1"/>
    </source>
</evidence>
<feature type="compositionally biased region" description="Basic and acidic residues" evidence="1">
    <location>
        <begin position="166"/>
        <end position="178"/>
    </location>
</feature>
<feature type="region of interest" description="Disordered" evidence="1">
    <location>
        <begin position="1"/>
        <end position="23"/>
    </location>
</feature>
<name>A0A226NP46_CALSU</name>
<protein>
    <recommendedName>
        <fullName evidence="4">U1-type domain-containing protein</fullName>
    </recommendedName>
</protein>
<organism evidence="2 3">
    <name type="scientific">Callipepla squamata</name>
    <name type="common">Scaled quail</name>
    <dbReference type="NCBI Taxonomy" id="9009"/>
    <lineage>
        <taxon>Eukaryota</taxon>
        <taxon>Metazoa</taxon>
        <taxon>Chordata</taxon>
        <taxon>Craniata</taxon>
        <taxon>Vertebrata</taxon>
        <taxon>Euteleostomi</taxon>
        <taxon>Archelosauria</taxon>
        <taxon>Archosauria</taxon>
        <taxon>Dinosauria</taxon>
        <taxon>Saurischia</taxon>
        <taxon>Theropoda</taxon>
        <taxon>Coelurosauria</taxon>
        <taxon>Aves</taxon>
        <taxon>Neognathae</taxon>
        <taxon>Galloanserae</taxon>
        <taxon>Galliformes</taxon>
        <taxon>Odontophoridae</taxon>
        <taxon>Callipepla</taxon>
    </lineage>
</organism>
<dbReference type="SUPFAM" id="SSF57667">
    <property type="entry name" value="beta-beta-alpha zinc fingers"/>
    <property type="match status" value="1"/>
</dbReference>
<accession>A0A226NP46</accession>
<dbReference type="InterPro" id="IPR026811">
    <property type="entry name" value="CIZ1"/>
</dbReference>
<feature type="compositionally biased region" description="Basic and acidic residues" evidence="1">
    <location>
        <begin position="112"/>
        <end position="121"/>
    </location>
</feature>
<proteinExistence type="predicted"/>
<reference evidence="2 3" key="1">
    <citation type="submission" date="2016-07" db="EMBL/GenBank/DDBJ databases">
        <title>Disparate Historic Effective Population Sizes Predicted by Modern Levels of Genome Diversity for the Scaled Quail (Callipepla squamata) and the Northern Bobwhite (Colinus virginianus): Inferences from First and Second Generation Draft Genome Assemblies for Sympatric New World Quail.</title>
        <authorList>
            <person name="Oldeschulte D.L."/>
            <person name="Halley Y.A."/>
            <person name="Bhattarai E.K."/>
            <person name="Brashear W.A."/>
            <person name="Hill J."/>
            <person name="Metz R.P."/>
            <person name="Johnson C.D."/>
            <person name="Rollins D."/>
            <person name="Peterson M.J."/>
            <person name="Bickhart D.M."/>
            <person name="Decker J.E."/>
            <person name="Seabury C.M."/>
        </authorList>
    </citation>
    <scope>NUCLEOTIDE SEQUENCE [LARGE SCALE GENOMIC DNA]</scope>
    <source>
        <strain evidence="2 3">Texas</strain>
        <tissue evidence="2">Leg muscle</tissue>
    </source>
</reference>
<dbReference type="PANTHER" id="PTHR15491:SF9">
    <property type="entry name" value="CIP1-INTERACTING ZINC FINGER PROTEIN"/>
    <property type="match status" value="1"/>
</dbReference>
<dbReference type="PANTHER" id="PTHR15491">
    <property type="match status" value="1"/>
</dbReference>
<dbReference type="AlphaFoldDB" id="A0A226NP46"/>
<comment type="caution">
    <text evidence="2">The sequence shown here is derived from an EMBL/GenBank/DDBJ whole genome shotgun (WGS) entry which is preliminary data.</text>
</comment>
<dbReference type="InterPro" id="IPR036236">
    <property type="entry name" value="Znf_C2H2_sf"/>
</dbReference>
<feature type="region of interest" description="Disordered" evidence="1">
    <location>
        <begin position="162"/>
        <end position="186"/>
    </location>
</feature>
<evidence type="ECO:0000313" key="3">
    <source>
        <dbReference type="Proteomes" id="UP000198323"/>
    </source>
</evidence>
<evidence type="ECO:0008006" key="4">
    <source>
        <dbReference type="Google" id="ProtNLM"/>
    </source>
</evidence>
<evidence type="ECO:0000256" key="1">
    <source>
        <dbReference type="SAM" id="MobiDB-lite"/>
    </source>
</evidence>
<feature type="region of interest" description="Disordered" evidence="1">
    <location>
        <begin position="112"/>
        <end position="132"/>
    </location>
</feature>
<dbReference type="Gene3D" id="3.30.160.60">
    <property type="entry name" value="Classic Zinc Finger"/>
    <property type="match status" value="1"/>
</dbReference>